<keyword evidence="2" id="KW-0645">Protease</keyword>
<dbReference type="PANTHER" id="PTHR47360">
    <property type="entry name" value="MUREIN DD-ENDOPEPTIDASE MEPS/MUREIN LD-CARBOXYPEPTIDASE"/>
    <property type="match status" value="1"/>
</dbReference>
<sequence length="207" mass="23278">MRLTKVNPTQHRLIFSLVALFLASVGLSLTACQSSNVASRYNKEPEEVCVEMEVKKIAPTNEERPASTYSPNSEIAHFSPRSSAASRLKEEIKKYLGVKYRYGGMDKTGMDCSGLIFRVFINAFDLILPHSTAALSQLGRSVPKTQLRFGDLVFFSEQPRKVTHVGIYVGKGQFVHASSSSGVIISSLEQRYYRQRYKDSRRIVTFQ</sequence>
<feature type="domain" description="NlpC/P60" evidence="8">
    <location>
        <begin position="82"/>
        <end position="204"/>
    </location>
</feature>
<accession>B3QXH1</accession>
<dbReference type="OrthoDB" id="9807055at2"/>
<keyword evidence="4" id="KW-0378">Hydrolase</keyword>
<proteinExistence type="inferred from homology"/>
<keyword evidence="10" id="KW-1185">Reference proteome</keyword>
<gene>
    <name evidence="9" type="ordered locus">Ctha_0980</name>
</gene>
<reference evidence="9 10" key="1">
    <citation type="submission" date="2008-06" db="EMBL/GenBank/DDBJ databases">
        <title>Complete sequence of Chloroherpeton thalassium ATCC 35110.</title>
        <authorList>
            <consortium name="US DOE Joint Genome Institute"/>
            <person name="Lucas S."/>
            <person name="Copeland A."/>
            <person name="Lapidus A."/>
            <person name="Glavina del Rio T."/>
            <person name="Dalin E."/>
            <person name="Tice H."/>
            <person name="Bruce D."/>
            <person name="Goodwin L."/>
            <person name="Pitluck S."/>
            <person name="Schmutz J."/>
            <person name="Larimer F."/>
            <person name="Land M."/>
            <person name="Hauser L."/>
            <person name="Kyrpides N."/>
            <person name="Mikhailova N."/>
            <person name="Liu Z."/>
            <person name="Li T."/>
            <person name="Zhao F."/>
            <person name="Overmann J."/>
            <person name="Bryant D.A."/>
            <person name="Richardson P."/>
        </authorList>
    </citation>
    <scope>NUCLEOTIDE SEQUENCE [LARGE SCALE GENOMIC DNA]</scope>
    <source>
        <strain evidence="10">ATCC 35110 / GB-78</strain>
    </source>
</reference>
<evidence type="ECO:0000313" key="10">
    <source>
        <dbReference type="Proteomes" id="UP000001208"/>
    </source>
</evidence>
<evidence type="ECO:0000256" key="3">
    <source>
        <dbReference type="ARBA" id="ARBA00022729"/>
    </source>
</evidence>
<dbReference type="MEROPS" id="C40.006"/>
<dbReference type="eggNOG" id="COG0791">
    <property type="taxonomic scope" value="Bacteria"/>
</dbReference>
<evidence type="ECO:0000256" key="6">
    <source>
        <dbReference type="SAM" id="MobiDB-lite"/>
    </source>
</evidence>
<dbReference type="InterPro" id="IPR052062">
    <property type="entry name" value="Murein_DD/LD_carboxypeptidase"/>
</dbReference>
<dbReference type="Proteomes" id="UP000001208">
    <property type="component" value="Chromosome"/>
</dbReference>
<dbReference type="Gene3D" id="3.90.1720.10">
    <property type="entry name" value="endopeptidase domain like (from Nostoc punctiforme)"/>
    <property type="match status" value="1"/>
</dbReference>
<protein>
    <submittedName>
        <fullName evidence="9">NLP/P60 protein</fullName>
    </submittedName>
</protein>
<evidence type="ECO:0000256" key="7">
    <source>
        <dbReference type="SAM" id="SignalP"/>
    </source>
</evidence>
<dbReference type="KEGG" id="cts:Ctha_0980"/>
<dbReference type="Pfam" id="PF00877">
    <property type="entry name" value="NLPC_P60"/>
    <property type="match status" value="1"/>
</dbReference>
<evidence type="ECO:0000256" key="5">
    <source>
        <dbReference type="ARBA" id="ARBA00022807"/>
    </source>
</evidence>
<dbReference type="RefSeq" id="WP_012499529.1">
    <property type="nucleotide sequence ID" value="NC_011026.1"/>
</dbReference>
<dbReference type="InterPro" id="IPR000064">
    <property type="entry name" value="NLP_P60_dom"/>
</dbReference>
<keyword evidence="5" id="KW-0788">Thiol protease</keyword>
<keyword evidence="3 7" id="KW-0732">Signal</keyword>
<evidence type="ECO:0000256" key="4">
    <source>
        <dbReference type="ARBA" id="ARBA00022801"/>
    </source>
</evidence>
<dbReference type="PROSITE" id="PS51257">
    <property type="entry name" value="PROKAR_LIPOPROTEIN"/>
    <property type="match status" value="1"/>
</dbReference>
<dbReference type="PANTHER" id="PTHR47360:SF1">
    <property type="entry name" value="ENDOPEPTIDASE NLPC-RELATED"/>
    <property type="match status" value="1"/>
</dbReference>
<dbReference type="GO" id="GO:0008234">
    <property type="term" value="F:cysteine-type peptidase activity"/>
    <property type="evidence" value="ECO:0007669"/>
    <property type="project" value="UniProtKB-KW"/>
</dbReference>
<dbReference type="PROSITE" id="PS51935">
    <property type="entry name" value="NLPC_P60"/>
    <property type="match status" value="1"/>
</dbReference>
<evidence type="ECO:0000256" key="1">
    <source>
        <dbReference type="ARBA" id="ARBA00007074"/>
    </source>
</evidence>
<organism evidence="9 10">
    <name type="scientific">Chloroherpeton thalassium (strain ATCC 35110 / GB-78)</name>
    <dbReference type="NCBI Taxonomy" id="517418"/>
    <lineage>
        <taxon>Bacteria</taxon>
        <taxon>Pseudomonadati</taxon>
        <taxon>Chlorobiota</taxon>
        <taxon>Chlorobiia</taxon>
        <taxon>Chlorobiales</taxon>
        <taxon>Chloroherpetonaceae</taxon>
        <taxon>Chloroherpeton</taxon>
    </lineage>
</organism>
<dbReference type="EMBL" id="CP001100">
    <property type="protein sequence ID" value="ACF13445.1"/>
    <property type="molecule type" value="Genomic_DNA"/>
</dbReference>
<comment type="similarity">
    <text evidence="1">Belongs to the peptidase C40 family.</text>
</comment>
<dbReference type="InterPro" id="IPR038765">
    <property type="entry name" value="Papain-like_cys_pep_sf"/>
</dbReference>
<dbReference type="HOGENOM" id="CLU_016043_7_1_10"/>
<feature type="signal peptide" evidence="7">
    <location>
        <begin position="1"/>
        <end position="31"/>
    </location>
</feature>
<dbReference type="GO" id="GO:0006508">
    <property type="term" value="P:proteolysis"/>
    <property type="evidence" value="ECO:0007669"/>
    <property type="project" value="UniProtKB-KW"/>
</dbReference>
<evidence type="ECO:0000259" key="8">
    <source>
        <dbReference type="PROSITE" id="PS51935"/>
    </source>
</evidence>
<dbReference type="AlphaFoldDB" id="B3QXH1"/>
<feature type="region of interest" description="Disordered" evidence="6">
    <location>
        <begin position="60"/>
        <end position="82"/>
    </location>
</feature>
<dbReference type="SUPFAM" id="SSF54001">
    <property type="entry name" value="Cysteine proteinases"/>
    <property type="match status" value="1"/>
</dbReference>
<evidence type="ECO:0000256" key="2">
    <source>
        <dbReference type="ARBA" id="ARBA00022670"/>
    </source>
</evidence>
<evidence type="ECO:0000313" key="9">
    <source>
        <dbReference type="EMBL" id="ACF13445.1"/>
    </source>
</evidence>
<feature type="chain" id="PRO_5002797743" evidence="7">
    <location>
        <begin position="32"/>
        <end position="207"/>
    </location>
</feature>
<dbReference type="STRING" id="517418.Ctha_0980"/>
<name>B3QXH1_CHLT3</name>